<accession>A0A0F8YWJ5</accession>
<dbReference type="AlphaFoldDB" id="A0A0F8YWJ5"/>
<evidence type="ECO:0000313" key="1">
    <source>
        <dbReference type="EMBL" id="KKK85832.1"/>
    </source>
</evidence>
<dbReference type="EMBL" id="LAZR01051126">
    <property type="protein sequence ID" value="KKK85832.1"/>
    <property type="molecule type" value="Genomic_DNA"/>
</dbReference>
<comment type="caution">
    <text evidence="1">The sequence shown here is derived from an EMBL/GenBank/DDBJ whole genome shotgun (WGS) entry which is preliminary data.</text>
</comment>
<sequence>MLAHCHMCGYERQHSEEWYTITKREGFKIVGSGGGTIKEQTTAAHLCPPCWRGVEHTLGAREVSL</sequence>
<gene>
    <name evidence="1" type="ORF">LCGC14_2769290</name>
</gene>
<reference evidence="1" key="1">
    <citation type="journal article" date="2015" name="Nature">
        <title>Complex archaea that bridge the gap between prokaryotes and eukaryotes.</title>
        <authorList>
            <person name="Spang A."/>
            <person name="Saw J.H."/>
            <person name="Jorgensen S.L."/>
            <person name="Zaremba-Niedzwiedzka K."/>
            <person name="Martijn J."/>
            <person name="Lind A.E."/>
            <person name="van Eijk R."/>
            <person name="Schleper C."/>
            <person name="Guy L."/>
            <person name="Ettema T.J."/>
        </authorList>
    </citation>
    <scope>NUCLEOTIDE SEQUENCE</scope>
</reference>
<name>A0A0F8YWJ5_9ZZZZ</name>
<organism evidence="1">
    <name type="scientific">marine sediment metagenome</name>
    <dbReference type="NCBI Taxonomy" id="412755"/>
    <lineage>
        <taxon>unclassified sequences</taxon>
        <taxon>metagenomes</taxon>
        <taxon>ecological metagenomes</taxon>
    </lineage>
</organism>
<proteinExistence type="predicted"/>
<protein>
    <submittedName>
        <fullName evidence="1">Uncharacterized protein</fullName>
    </submittedName>
</protein>